<comment type="caution">
    <text evidence="2">The sequence shown here is derived from an EMBL/GenBank/DDBJ whole genome shotgun (WGS) entry which is preliminary data.</text>
</comment>
<reference evidence="2" key="1">
    <citation type="submission" date="2023-07" db="EMBL/GenBank/DDBJ databases">
        <title>Genomic Encyclopedia of Type Strains, Phase IV (KMG-IV): sequencing the most valuable type-strain genomes for metagenomic binning, comparative biology and taxonomic classification.</title>
        <authorList>
            <person name="Goeker M."/>
        </authorList>
    </citation>
    <scope>NUCLEOTIDE SEQUENCE [LARGE SCALE GENOMIC DNA]</scope>
    <source>
        <strain evidence="2">JSM 076093</strain>
    </source>
</reference>
<dbReference type="Proteomes" id="UP001226720">
    <property type="component" value="Unassembled WGS sequence"/>
</dbReference>
<evidence type="ECO:0000256" key="1">
    <source>
        <dbReference type="SAM" id="MobiDB-lite"/>
    </source>
</evidence>
<feature type="compositionally biased region" description="Basic and acidic residues" evidence="1">
    <location>
        <begin position="14"/>
        <end position="24"/>
    </location>
</feature>
<feature type="compositionally biased region" description="Polar residues" evidence="1">
    <location>
        <begin position="1"/>
        <end position="13"/>
    </location>
</feature>
<keyword evidence="3" id="KW-1185">Reference proteome</keyword>
<name>A0ABU0JYX1_9BACL</name>
<feature type="region of interest" description="Disordered" evidence="1">
    <location>
        <begin position="1"/>
        <end position="52"/>
    </location>
</feature>
<organism evidence="2 3">
    <name type="scientific">Guptibacillus hwajinpoensis</name>
    <dbReference type="NCBI Taxonomy" id="208199"/>
    <lineage>
        <taxon>Bacteria</taxon>
        <taxon>Bacillati</taxon>
        <taxon>Bacillota</taxon>
        <taxon>Bacilli</taxon>
        <taxon>Bacillales</taxon>
        <taxon>Guptibacillaceae</taxon>
        <taxon>Guptibacillus</taxon>
    </lineage>
</organism>
<dbReference type="EMBL" id="JAUSWM010000002">
    <property type="protein sequence ID" value="MDQ0482278.1"/>
    <property type="molecule type" value="Genomic_DNA"/>
</dbReference>
<sequence>MLDSCGTSGTGETPQERSDDEAHRPPRGKRAPAAEPPPFQTDNNIYKTSNQKKGATMAPFLFHSINNQASP</sequence>
<protein>
    <submittedName>
        <fullName evidence="2">Uncharacterized protein</fullName>
    </submittedName>
</protein>
<gene>
    <name evidence="2" type="ORF">QO000_001247</name>
</gene>
<accession>A0ABU0JYX1</accession>
<proteinExistence type="predicted"/>
<feature type="compositionally biased region" description="Polar residues" evidence="1">
    <location>
        <begin position="40"/>
        <end position="52"/>
    </location>
</feature>
<evidence type="ECO:0000313" key="2">
    <source>
        <dbReference type="EMBL" id="MDQ0482278.1"/>
    </source>
</evidence>
<evidence type="ECO:0000313" key="3">
    <source>
        <dbReference type="Proteomes" id="UP001226720"/>
    </source>
</evidence>